<keyword evidence="5" id="KW-1185">Reference proteome</keyword>
<sequence length="401" mass="46185">MCSVPLKFASVISSCAFAFAQLSYNQQPLEKTTCHSIIVRQEENRAEWTMARGDEGEGERSRGEDNGDKTRLCVARHANFENYAVDDEYAYAFVYSADCAAIQTTTTTKSKSLNPENEISSIYKDFANVFSDGLRDLPEHGIQDLSIELKDGKIPPFGPLYNMSEQELEIVQTYITDMHNKGLIRPTKSPCRAPIVFARKKDGSLRLCVDYRRLNDLTVRNVYPLPRIDEMVNRLAGSKIFTTLDLKDAYWLCQIRAGDEWKSAFRTRFGMFEYLMMPFGLSNTPGNFQTHVNRCFHDMLDIFVQIYLDDFLIFRKSEEEHVEHVTKVLQRCCEHALPINLRKCCFHQESVKFLGYRIDSTGVHMIEDCVARIMDWEPPKDVKLLQSFCGVWSPHKNQTVQ</sequence>
<dbReference type="OrthoDB" id="16365at2759"/>
<dbReference type="PANTHER" id="PTHR24559">
    <property type="entry name" value="TRANSPOSON TY3-I GAG-POL POLYPROTEIN"/>
    <property type="match status" value="1"/>
</dbReference>
<evidence type="ECO:0000313" key="5">
    <source>
        <dbReference type="Proteomes" id="UP000241769"/>
    </source>
</evidence>
<feature type="chain" id="PRO_5015167182" description="Reverse transcriptase domain-containing protein" evidence="2">
    <location>
        <begin position="21"/>
        <end position="401"/>
    </location>
</feature>
<dbReference type="InterPro" id="IPR043502">
    <property type="entry name" value="DNA/RNA_pol_sf"/>
</dbReference>
<protein>
    <recommendedName>
        <fullName evidence="3">Reverse transcriptase domain-containing protein</fullName>
    </recommendedName>
</protein>
<feature type="signal peptide" evidence="2">
    <location>
        <begin position="1"/>
        <end position="20"/>
    </location>
</feature>
<reference evidence="4 5" key="1">
    <citation type="journal article" date="2018" name="Genome Biol. Evol.">
        <title>Multiple Roots of Fruiting Body Formation in Amoebozoa.</title>
        <authorList>
            <person name="Hillmann F."/>
            <person name="Forbes G."/>
            <person name="Novohradska S."/>
            <person name="Ferling I."/>
            <person name="Riege K."/>
            <person name="Groth M."/>
            <person name="Westermann M."/>
            <person name="Marz M."/>
            <person name="Spaller T."/>
            <person name="Winckler T."/>
            <person name="Schaap P."/>
            <person name="Glockner G."/>
        </authorList>
    </citation>
    <scope>NUCLEOTIDE SEQUENCE [LARGE SCALE GENOMIC DNA]</scope>
    <source>
        <strain evidence="4 5">Jena</strain>
    </source>
</reference>
<dbReference type="InParanoid" id="A0A2P6MQ03"/>
<evidence type="ECO:0000256" key="1">
    <source>
        <dbReference type="SAM" id="MobiDB-lite"/>
    </source>
</evidence>
<dbReference type="InterPro" id="IPR043128">
    <property type="entry name" value="Rev_trsase/Diguanyl_cyclase"/>
</dbReference>
<feature type="region of interest" description="Disordered" evidence="1">
    <location>
        <begin position="48"/>
        <end position="67"/>
    </location>
</feature>
<dbReference type="FunCoup" id="A0A2P6MQ03">
    <property type="interactions" value="10"/>
</dbReference>
<gene>
    <name evidence="4" type="ORF">PROFUN_16524</name>
</gene>
<dbReference type="AlphaFoldDB" id="A0A2P6MQ03"/>
<dbReference type="SUPFAM" id="SSF56672">
    <property type="entry name" value="DNA/RNA polymerases"/>
    <property type="match status" value="1"/>
</dbReference>
<feature type="domain" description="Reverse transcriptase" evidence="3">
    <location>
        <begin position="179"/>
        <end position="358"/>
    </location>
</feature>
<comment type="caution">
    <text evidence="4">The sequence shown here is derived from an EMBL/GenBank/DDBJ whole genome shotgun (WGS) entry which is preliminary data.</text>
</comment>
<dbReference type="PROSITE" id="PS50878">
    <property type="entry name" value="RT_POL"/>
    <property type="match status" value="1"/>
</dbReference>
<dbReference type="CDD" id="cd01647">
    <property type="entry name" value="RT_LTR"/>
    <property type="match status" value="1"/>
</dbReference>
<dbReference type="Gene3D" id="3.10.10.10">
    <property type="entry name" value="HIV Type 1 Reverse Transcriptase, subunit A, domain 1"/>
    <property type="match status" value="1"/>
</dbReference>
<evidence type="ECO:0000256" key="2">
    <source>
        <dbReference type="SAM" id="SignalP"/>
    </source>
</evidence>
<dbReference type="InterPro" id="IPR000477">
    <property type="entry name" value="RT_dom"/>
</dbReference>
<accession>A0A2P6MQ03</accession>
<proteinExistence type="predicted"/>
<dbReference type="PANTHER" id="PTHR24559:SF440">
    <property type="entry name" value="RIBONUCLEASE H"/>
    <property type="match status" value="1"/>
</dbReference>
<evidence type="ECO:0000313" key="4">
    <source>
        <dbReference type="EMBL" id="PRP73775.1"/>
    </source>
</evidence>
<dbReference type="EMBL" id="MDYQ01000547">
    <property type="protein sequence ID" value="PRP73775.1"/>
    <property type="molecule type" value="Genomic_DNA"/>
</dbReference>
<name>A0A2P6MQ03_9EUKA</name>
<dbReference type="Gene3D" id="3.30.70.270">
    <property type="match status" value="1"/>
</dbReference>
<dbReference type="Proteomes" id="UP000241769">
    <property type="component" value="Unassembled WGS sequence"/>
</dbReference>
<organism evidence="4 5">
    <name type="scientific">Planoprotostelium fungivorum</name>
    <dbReference type="NCBI Taxonomy" id="1890364"/>
    <lineage>
        <taxon>Eukaryota</taxon>
        <taxon>Amoebozoa</taxon>
        <taxon>Evosea</taxon>
        <taxon>Variosea</taxon>
        <taxon>Cavosteliida</taxon>
        <taxon>Cavosteliaceae</taxon>
        <taxon>Planoprotostelium</taxon>
    </lineage>
</organism>
<dbReference type="STRING" id="1890364.A0A2P6MQ03"/>
<dbReference type="InterPro" id="IPR053134">
    <property type="entry name" value="RNA-dir_DNA_polymerase"/>
</dbReference>
<dbReference type="Pfam" id="PF00078">
    <property type="entry name" value="RVT_1"/>
    <property type="match status" value="1"/>
</dbReference>
<evidence type="ECO:0000259" key="3">
    <source>
        <dbReference type="PROSITE" id="PS50878"/>
    </source>
</evidence>
<keyword evidence="2" id="KW-0732">Signal</keyword>